<dbReference type="CDD" id="cd11586">
    <property type="entry name" value="VbhA_like"/>
    <property type="match status" value="1"/>
</dbReference>
<sequence length="70" mass="7837">MTTIEPRPVITDAEKARRAKSVHSIRRSQQIEGGDISPFAQALSEQYIAGELTPAQMRERLLKHHGVTVK</sequence>
<evidence type="ECO:0000313" key="3">
    <source>
        <dbReference type="Proteomes" id="UP000552709"/>
    </source>
</evidence>
<evidence type="ECO:0000259" key="1">
    <source>
        <dbReference type="Pfam" id="PF18495"/>
    </source>
</evidence>
<organism evidence="2 3">
    <name type="scientific">Deinococcus humi</name>
    <dbReference type="NCBI Taxonomy" id="662880"/>
    <lineage>
        <taxon>Bacteria</taxon>
        <taxon>Thermotogati</taxon>
        <taxon>Deinococcota</taxon>
        <taxon>Deinococci</taxon>
        <taxon>Deinococcales</taxon>
        <taxon>Deinococcaceae</taxon>
        <taxon>Deinococcus</taxon>
    </lineage>
</organism>
<dbReference type="InterPro" id="IPR033788">
    <property type="entry name" value="VbhA-like"/>
</dbReference>
<dbReference type="Pfam" id="PF18495">
    <property type="entry name" value="VbhA"/>
    <property type="match status" value="1"/>
</dbReference>
<comment type="caution">
    <text evidence="2">The sequence shown here is derived from an EMBL/GenBank/DDBJ whole genome shotgun (WGS) entry which is preliminary data.</text>
</comment>
<dbReference type="RefSeq" id="WP_184137830.1">
    <property type="nucleotide sequence ID" value="NZ_JACHFL010000024.1"/>
</dbReference>
<dbReference type="EMBL" id="JACHFL010000024">
    <property type="protein sequence ID" value="MBB5365933.1"/>
    <property type="molecule type" value="Genomic_DNA"/>
</dbReference>
<reference evidence="2 3" key="1">
    <citation type="submission" date="2020-08" db="EMBL/GenBank/DDBJ databases">
        <title>Genomic Encyclopedia of Type Strains, Phase IV (KMG-IV): sequencing the most valuable type-strain genomes for metagenomic binning, comparative biology and taxonomic classification.</title>
        <authorList>
            <person name="Goeker M."/>
        </authorList>
    </citation>
    <scope>NUCLEOTIDE SEQUENCE [LARGE SCALE GENOMIC DNA]</scope>
    <source>
        <strain evidence="2 3">DSM 27939</strain>
    </source>
</reference>
<dbReference type="Proteomes" id="UP000552709">
    <property type="component" value="Unassembled WGS sequence"/>
</dbReference>
<accession>A0A7W8JZX9</accession>
<proteinExistence type="predicted"/>
<dbReference type="InterPro" id="IPR041535">
    <property type="entry name" value="VbhA"/>
</dbReference>
<protein>
    <recommendedName>
        <fullName evidence="1">Antitoxin VbhA domain-containing protein</fullName>
    </recommendedName>
</protein>
<dbReference type="Gene3D" id="1.10.8.1050">
    <property type="entry name" value="Antitoxin VbhA-like"/>
    <property type="match status" value="1"/>
</dbReference>
<dbReference type="AlphaFoldDB" id="A0A7W8JZX9"/>
<evidence type="ECO:0000313" key="2">
    <source>
        <dbReference type="EMBL" id="MBB5365933.1"/>
    </source>
</evidence>
<dbReference type="InterPro" id="IPR043038">
    <property type="entry name" value="VbhA_sf"/>
</dbReference>
<keyword evidence="3" id="KW-1185">Reference proteome</keyword>
<gene>
    <name evidence="2" type="ORF">HNQ08_005059</name>
</gene>
<name>A0A7W8JZX9_9DEIO</name>
<feature type="domain" description="Antitoxin VbhA" evidence="1">
    <location>
        <begin position="18"/>
        <end position="62"/>
    </location>
</feature>